<evidence type="ECO:0000256" key="6">
    <source>
        <dbReference type="ARBA" id="ARBA00022840"/>
    </source>
</evidence>
<feature type="region of interest" description="Disordered" evidence="8">
    <location>
        <begin position="105"/>
        <end position="148"/>
    </location>
</feature>
<evidence type="ECO:0000256" key="8">
    <source>
        <dbReference type="SAM" id="MobiDB-lite"/>
    </source>
</evidence>
<name>A0A2R5G4D4_9STRA</name>
<protein>
    <submittedName>
        <fullName evidence="11">Protein kinase, putative</fullName>
    </submittedName>
</protein>
<evidence type="ECO:0000313" key="12">
    <source>
        <dbReference type="Proteomes" id="UP000241890"/>
    </source>
</evidence>
<dbReference type="GO" id="GO:0005524">
    <property type="term" value="F:ATP binding"/>
    <property type="evidence" value="ECO:0007669"/>
    <property type="project" value="UniProtKB-KW"/>
</dbReference>
<dbReference type="Gene3D" id="1.10.510.10">
    <property type="entry name" value="Transferase(Phosphotransferase) domain 1"/>
    <property type="match status" value="1"/>
</dbReference>
<dbReference type="PROSITE" id="PS50011">
    <property type="entry name" value="PROTEIN_KINASE_DOM"/>
    <property type="match status" value="1"/>
</dbReference>
<dbReference type="Gene3D" id="3.30.200.20">
    <property type="entry name" value="Phosphorylase Kinase, domain 1"/>
    <property type="match status" value="1"/>
</dbReference>
<feature type="compositionally biased region" description="Basic and acidic residues" evidence="8">
    <location>
        <begin position="116"/>
        <end position="131"/>
    </location>
</feature>
<dbReference type="InterPro" id="IPR008271">
    <property type="entry name" value="Ser/Thr_kinase_AS"/>
</dbReference>
<feature type="compositionally biased region" description="Low complexity" evidence="8">
    <location>
        <begin position="62"/>
        <end position="76"/>
    </location>
</feature>
<evidence type="ECO:0000256" key="7">
    <source>
        <dbReference type="ARBA" id="ARBA00024334"/>
    </source>
</evidence>
<accession>A0A2R5G4D4</accession>
<sequence length="679" mass="76314">MGNGASFQEDDFGEEDTELGINLAREDASNEDMMSPDPTRPMSPTSPNSPLSPGQRMSRAPSLKSAGRGSSAGSLGSMFNRLNTRRATLRNLLLVDDVALDLEYNSQSGTESPGDQTKDGQQDRSTPERTRRLSVSSLHRAWRESVEKGNEGTQDLHLRFQPRNTFAAMSTRMLLANSGRFGSMFEAVKKNDGSLTVLGKGMEGEVFRVRKKGSPQHQYALKTVHLRSSAEKDRAFELRHLSRLSHPNIVRLHEAFKHNPKTYLLSFELGSGGDLLSRLQRDGPMEERRSADVLMQILSALQYLHFHNVIHRDIKLENFVFRFPESDEVMLVDFGLAKLTDAKTVQTSEVGTIHYLSPEVIKRSYSFPADIWSLGVVAYMMLTAKRPFRGTTDEQIVQRILACDVTYPDKLWGNLSDGAQRFVKTLLNPEPSARPSAEKARGDRWIREQTQNLHLTLLENADARMGRRDSLSSTPSSVCERASTSSTSSDFLDMSMEDVIARMREFAQFPQLKRYALRQLAREAPADALSDLFLLFRRLVARTPGVVTFERLRDMIPDELMDDTELDTVFDAIDEDTKGYFTWNDFCAVLYTPMPGSPRAQTDAQTVFLRFAYLGPDGDSTNEENGDDPDEITVNSLHHIFQDTHSRSEAKEMILEASATVGAKARTLSQEDFVRLLFA</sequence>
<dbReference type="Proteomes" id="UP000241890">
    <property type="component" value="Unassembled WGS sequence"/>
</dbReference>
<feature type="domain" description="EF-hand" evidence="10">
    <location>
        <begin position="561"/>
        <end position="596"/>
    </location>
</feature>
<keyword evidence="4" id="KW-0547">Nucleotide-binding</keyword>
<feature type="compositionally biased region" description="Polar residues" evidence="8">
    <location>
        <begin position="105"/>
        <end position="115"/>
    </location>
</feature>
<dbReference type="OrthoDB" id="40902at2759"/>
<dbReference type="SUPFAM" id="SSF56112">
    <property type="entry name" value="Protein kinase-like (PK-like)"/>
    <property type="match status" value="1"/>
</dbReference>
<dbReference type="InterPro" id="IPR050205">
    <property type="entry name" value="CDPK_Ser/Thr_kinases"/>
</dbReference>
<evidence type="ECO:0000256" key="3">
    <source>
        <dbReference type="ARBA" id="ARBA00022679"/>
    </source>
</evidence>
<dbReference type="InterPro" id="IPR011009">
    <property type="entry name" value="Kinase-like_dom_sf"/>
</dbReference>
<comment type="caution">
    <text evidence="11">The sequence shown here is derived from an EMBL/GenBank/DDBJ whole genome shotgun (WGS) entry which is preliminary data.</text>
</comment>
<dbReference type="EMBL" id="BEYU01000016">
    <property type="protein sequence ID" value="GBG25887.1"/>
    <property type="molecule type" value="Genomic_DNA"/>
</dbReference>
<feature type="compositionally biased region" description="Polar residues" evidence="8">
    <location>
        <begin position="42"/>
        <end position="52"/>
    </location>
</feature>
<evidence type="ECO:0000256" key="5">
    <source>
        <dbReference type="ARBA" id="ARBA00022777"/>
    </source>
</evidence>
<keyword evidence="12" id="KW-1185">Reference proteome</keyword>
<dbReference type="InterPro" id="IPR002048">
    <property type="entry name" value="EF_hand_dom"/>
</dbReference>
<organism evidence="11 12">
    <name type="scientific">Hondaea fermentalgiana</name>
    <dbReference type="NCBI Taxonomy" id="2315210"/>
    <lineage>
        <taxon>Eukaryota</taxon>
        <taxon>Sar</taxon>
        <taxon>Stramenopiles</taxon>
        <taxon>Bigyra</taxon>
        <taxon>Labyrinthulomycetes</taxon>
        <taxon>Thraustochytrida</taxon>
        <taxon>Thraustochytriidae</taxon>
        <taxon>Hondaea</taxon>
    </lineage>
</organism>
<dbReference type="PROSITE" id="PS00108">
    <property type="entry name" value="PROTEIN_KINASE_ST"/>
    <property type="match status" value="1"/>
</dbReference>
<evidence type="ECO:0000256" key="1">
    <source>
        <dbReference type="ARBA" id="ARBA00001946"/>
    </source>
</evidence>
<evidence type="ECO:0000259" key="9">
    <source>
        <dbReference type="PROSITE" id="PS50011"/>
    </source>
</evidence>
<evidence type="ECO:0000256" key="4">
    <source>
        <dbReference type="ARBA" id="ARBA00022741"/>
    </source>
</evidence>
<proteinExistence type="inferred from homology"/>
<dbReference type="Pfam" id="PF13833">
    <property type="entry name" value="EF-hand_8"/>
    <property type="match status" value="1"/>
</dbReference>
<keyword evidence="2" id="KW-0723">Serine/threonine-protein kinase</keyword>
<evidence type="ECO:0000259" key="10">
    <source>
        <dbReference type="PROSITE" id="PS50222"/>
    </source>
</evidence>
<dbReference type="InterPro" id="IPR000719">
    <property type="entry name" value="Prot_kinase_dom"/>
</dbReference>
<feature type="region of interest" description="Disordered" evidence="8">
    <location>
        <begin position="1"/>
        <end position="76"/>
    </location>
</feature>
<keyword evidence="5 11" id="KW-0418">Kinase</keyword>
<evidence type="ECO:0000256" key="2">
    <source>
        <dbReference type="ARBA" id="ARBA00022527"/>
    </source>
</evidence>
<dbReference type="InterPro" id="IPR011992">
    <property type="entry name" value="EF-hand-dom_pair"/>
</dbReference>
<dbReference type="GO" id="GO:0004674">
    <property type="term" value="F:protein serine/threonine kinase activity"/>
    <property type="evidence" value="ECO:0007669"/>
    <property type="project" value="UniProtKB-KW"/>
</dbReference>
<dbReference type="GO" id="GO:0005509">
    <property type="term" value="F:calcium ion binding"/>
    <property type="evidence" value="ECO:0007669"/>
    <property type="project" value="InterPro"/>
</dbReference>
<comment type="cofactor">
    <cofactor evidence="1">
        <name>Mg(2+)</name>
        <dbReference type="ChEBI" id="CHEBI:18420"/>
    </cofactor>
</comment>
<dbReference type="SUPFAM" id="SSF47473">
    <property type="entry name" value="EF-hand"/>
    <property type="match status" value="1"/>
</dbReference>
<feature type="compositionally biased region" description="Acidic residues" evidence="8">
    <location>
        <begin position="8"/>
        <end position="18"/>
    </location>
</feature>
<reference evidence="11 12" key="1">
    <citation type="submission" date="2017-12" db="EMBL/GenBank/DDBJ databases">
        <title>Sequencing, de novo assembly and annotation of complete genome of a new Thraustochytrid species, strain FCC1311.</title>
        <authorList>
            <person name="Sedici K."/>
            <person name="Godart F."/>
            <person name="Aiese Cigliano R."/>
            <person name="Sanseverino W."/>
            <person name="Barakat M."/>
            <person name="Ortet P."/>
            <person name="Marechal E."/>
            <person name="Cagnac O."/>
            <person name="Amato A."/>
        </authorList>
    </citation>
    <scope>NUCLEOTIDE SEQUENCE [LARGE SCALE GENOMIC DNA]</scope>
</reference>
<gene>
    <name evidence="11" type="ORF">FCC1311_021062</name>
</gene>
<dbReference type="PROSITE" id="PS50222">
    <property type="entry name" value="EF_HAND_2"/>
    <property type="match status" value="1"/>
</dbReference>
<evidence type="ECO:0000313" key="11">
    <source>
        <dbReference type="EMBL" id="GBG25887.1"/>
    </source>
</evidence>
<dbReference type="PANTHER" id="PTHR24349">
    <property type="entry name" value="SERINE/THREONINE-PROTEIN KINASE"/>
    <property type="match status" value="1"/>
</dbReference>
<dbReference type="SMART" id="SM00220">
    <property type="entry name" value="S_TKc"/>
    <property type="match status" value="1"/>
</dbReference>
<dbReference type="Gene3D" id="1.10.238.10">
    <property type="entry name" value="EF-hand"/>
    <property type="match status" value="1"/>
</dbReference>
<comment type="similarity">
    <text evidence="7">Belongs to the protein kinase superfamily. Ser/Thr protein kinase family. CDPK subfamily.</text>
</comment>
<dbReference type="AlphaFoldDB" id="A0A2R5G4D4"/>
<keyword evidence="6" id="KW-0067">ATP-binding</keyword>
<dbReference type="InParanoid" id="A0A2R5G4D4"/>
<dbReference type="Pfam" id="PF00069">
    <property type="entry name" value="Pkinase"/>
    <property type="match status" value="1"/>
</dbReference>
<keyword evidence="3" id="KW-0808">Transferase</keyword>
<feature type="domain" description="Protein kinase" evidence="9">
    <location>
        <begin position="192"/>
        <end position="446"/>
    </location>
</feature>